<proteinExistence type="predicted"/>
<organism evidence="1 2">
    <name type="scientific">Rhamnella rubrinervis</name>
    <dbReference type="NCBI Taxonomy" id="2594499"/>
    <lineage>
        <taxon>Eukaryota</taxon>
        <taxon>Viridiplantae</taxon>
        <taxon>Streptophyta</taxon>
        <taxon>Embryophyta</taxon>
        <taxon>Tracheophyta</taxon>
        <taxon>Spermatophyta</taxon>
        <taxon>Magnoliopsida</taxon>
        <taxon>eudicotyledons</taxon>
        <taxon>Gunneridae</taxon>
        <taxon>Pentapetalae</taxon>
        <taxon>rosids</taxon>
        <taxon>fabids</taxon>
        <taxon>Rosales</taxon>
        <taxon>Rhamnaceae</taxon>
        <taxon>rhamnoid group</taxon>
        <taxon>Rhamneae</taxon>
        <taxon>Rhamnella</taxon>
    </lineage>
</organism>
<accession>A0A8K0HSQ2</accession>
<comment type="caution">
    <text evidence="1">The sequence shown here is derived from an EMBL/GenBank/DDBJ whole genome shotgun (WGS) entry which is preliminary data.</text>
</comment>
<dbReference type="Proteomes" id="UP000796880">
    <property type="component" value="Unassembled WGS sequence"/>
</dbReference>
<dbReference type="AlphaFoldDB" id="A0A8K0HSQ2"/>
<keyword evidence="2" id="KW-1185">Reference proteome</keyword>
<dbReference type="EMBL" id="VOIH02000001">
    <property type="protein sequence ID" value="KAF3457518.1"/>
    <property type="molecule type" value="Genomic_DNA"/>
</dbReference>
<evidence type="ECO:0000313" key="2">
    <source>
        <dbReference type="Proteomes" id="UP000796880"/>
    </source>
</evidence>
<evidence type="ECO:0000313" key="1">
    <source>
        <dbReference type="EMBL" id="KAF3457518.1"/>
    </source>
</evidence>
<name>A0A8K0HSQ2_9ROSA</name>
<protein>
    <submittedName>
        <fullName evidence="1">Uncharacterized protein</fullName>
    </submittedName>
</protein>
<sequence>MSLSLIKLLKFPIIDAWVEPVRWTVLKSKMVRNFKLSYCSRGRSGNFVIAKTQKRLPISCGIEESVLLYSTMVSKSVRDEKLKVWSVPFRLLLVRLLSVMLPNLLQTIPTESIEVVAATLFDVMRIIMMKAASMRREELDNQGCHSTSGGL</sequence>
<gene>
    <name evidence="1" type="ORF">FNV43_RR02176</name>
</gene>
<reference evidence="1" key="1">
    <citation type="submission" date="2020-03" db="EMBL/GenBank/DDBJ databases">
        <title>A high-quality chromosome-level genome assembly of a woody plant with both climbing and erect habits, Rhamnella rubrinervis.</title>
        <authorList>
            <person name="Lu Z."/>
            <person name="Yang Y."/>
            <person name="Zhu X."/>
            <person name="Sun Y."/>
        </authorList>
    </citation>
    <scope>NUCLEOTIDE SEQUENCE</scope>
    <source>
        <strain evidence="1">BYM</strain>
        <tissue evidence="1">Leaf</tissue>
    </source>
</reference>